<dbReference type="CDD" id="cd04301">
    <property type="entry name" value="NAT_SF"/>
    <property type="match status" value="1"/>
</dbReference>
<evidence type="ECO:0000313" key="3">
    <source>
        <dbReference type="Proteomes" id="UP000184267"/>
    </source>
</evidence>
<dbReference type="InterPro" id="IPR016181">
    <property type="entry name" value="Acyl_CoA_acyltransferase"/>
</dbReference>
<feature type="domain" description="N-acetyltransferase" evidence="1">
    <location>
        <begin position="28"/>
        <end position="139"/>
    </location>
</feature>
<dbReference type="Proteomes" id="UP000184267">
    <property type="component" value="Unassembled WGS sequence"/>
</dbReference>
<organism evidence="2 3">
    <name type="scientific">Trametes pubescens</name>
    <name type="common">White-rot fungus</name>
    <dbReference type="NCBI Taxonomy" id="154538"/>
    <lineage>
        <taxon>Eukaryota</taxon>
        <taxon>Fungi</taxon>
        <taxon>Dikarya</taxon>
        <taxon>Basidiomycota</taxon>
        <taxon>Agaricomycotina</taxon>
        <taxon>Agaricomycetes</taxon>
        <taxon>Polyporales</taxon>
        <taxon>Polyporaceae</taxon>
        <taxon>Trametes</taxon>
    </lineage>
</organism>
<dbReference type="InterPro" id="IPR000182">
    <property type="entry name" value="GNAT_dom"/>
</dbReference>
<keyword evidence="3" id="KW-1185">Reference proteome</keyword>
<dbReference type="Gene3D" id="3.40.630.30">
    <property type="match status" value="1"/>
</dbReference>
<dbReference type="OMA" id="WWLHMAM"/>
<dbReference type="OrthoDB" id="61113at2759"/>
<evidence type="ECO:0000313" key="2">
    <source>
        <dbReference type="EMBL" id="OJT07271.1"/>
    </source>
</evidence>
<gene>
    <name evidence="2" type="ORF">TRAPUB_1868</name>
</gene>
<proteinExistence type="predicted"/>
<dbReference type="Pfam" id="PF00583">
    <property type="entry name" value="Acetyltransf_1"/>
    <property type="match status" value="1"/>
</dbReference>
<comment type="caution">
    <text evidence="2">The sequence shown here is derived from an EMBL/GenBank/DDBJ whole genome shotgun (WGS) entry which is preliminary data.</text>
</comment>
<protein>
    <recommendedName>
        <fullName evidence="1">N-acetyltransferase domain-containing protein</fullName>
    </recommendedName>
</protein>
<evidence type="ECO:0000259" key="1">
    <source>
        <dbReference type="Pfam" id="PF00583"/>
    </source>
</evidence>
<dbReference type="SUPFAM" id="SSF55729">
    <property type="entry name" value="Acyl-CoA N-acyltransferases (Nat)"/>
    <property type="match status" value="1"/>
</dbReference>
<dbReference type="AlphaFoldDB" id="A0A1M2VI49"/>
<name>A0A1M2VI49_TRAPU</name>
<accession>A0A1M2VI49</accession>
<dbReference type="EMBL" id="MNAD01001204">
    <property type="protein sequence ID" value="OJT07271.1"/>
    <property type="molecule type" value="Genomic_DNA"/>
</dbReference>
<sequence length="147" mass="16335">MGALCGGDLTIFPLLARAMIREGIIWGEFWTAEEDGELVGFMTWTPPGVEPNIPKDERAKINADFVEALSEEGKAYSRTAIGEDFHNIVAQCVGEKGKDGGWWLRVAMVRPDKQGQGIARKLFEPMRKKAAERDEHIACTTTTLRNV</sequence>
<reference evidence="2 3" key="1">
    <citation type="submission" date="2016-10" db="EMBL/GenBank/DDBJ databases">
        <title>Genome sequence of the basidiomycete white-rot fungus Trametes pubescens.</title>
        <authorList>
            <person name="Makela M.R."/>
            <person name="Granchi Z."/>
            <person name="Peng M."/>
            <person name="De Vries R.P."/>
            <person name="Grigoriev I."/>
            <person name="Riley R."/>
            <person name="Hilden K."/>
        </authorList>
    </citation>
    <scope>NUCLEOTIDE SEQUENCE [LARGE SCALE GENOMIC DNA]</scope>
    <source>
        <strain evidence="2 3">FBCC735</strain>
    </source>
</reference>
<dbReference type="STRING" id="154538.A0A1M2VI49"/>
<dbReference type="GO" id="GO:0016747">
    <property type="term" value="F:acyltransferase activity, transferring groups other than amino-acyl groups"/>
    <property type="evidence" value="ECO:0007669"/>
    <property type="project" value="InterPro"/>
</dbReference>